<dbReference type="AlphaFoldDB" id="A0A1M4ZMA2"/>
<keyword evidence="3" id="KW-0274">FAD</keyword>
<sequence length="427" mass="47291">MRYVIIGASAAGMSCARNLRKLDREGDITLISKDQMVYSRCMLHLFISGDRSLDEMTFVEDDFFERNKIQWIKGTEIVKVQPYEKRVIASDGREYTYDKLLIATGSTPIVPPLEGLHEGMEKGRYIFTLKNIGDAQRIKEASKACKRAVVIGGGLIGLDVAVSLNRRGVKVTVVEMKEHILPQQLDQKAAQNYEELFGEKGIEIMTGKAISKIIYSATGDVKGVALSDGSTIDADMIIVAVGVKPSFPEVEGGQLKTQKGILVDEHQRSSIEDVYAAGDVCQSYEMFIRQYTLTPIWPVAVRQGEVAAYNMVGINKVLEDNFAFKNSMKFFGLPTISYGYAEPPDSSYDVAVCDGPGYYYKVVYKGNIIYGAIIQGDIAGAGVLGKLIQNRCDISRKLHQGRWDSVFSLTYGDFFSESEDGAFHFVC</sequence>
<dbReference type="InterPro" id="IPR016156">
    <property type="entry name" value="FAD/NAD-linked_Rdtase_dimer_sf"/>
</dbReference>
<keyword evidence="2" id="KW-0285">Flavoprotein</keyword>
<dbReference type="PANTHER" id="PTHR43429:SF3">
    <property type="entry name" value="NITRITE REDUCTASE [NAD(P)H]"/>
    <property type="match status" value="1"/>
</dbReference>
<feature type="domain" description="FAD/NAD(P)-binding" evidence="4">
    <location>
        <begin position="2"/>
        <end position="304"/>
    </location>
</feature>
<dbReference type="Gene3D" id="3.30.390.30">
    <property type="match status" value="1"/>
</dbReference>
<dbReference type="Pfam" id="PF07992">
    <property type="entry name" value="Pyr_redox_2"/>
    <property type="match status" value="1"/>
</dbReference>
<dbReference type="PROSITE" id="PS51257">
    <property type="entry name" value="PROKAR_LIPOPROTEIN"/>
    <property type="match status" value="1"/>
</dbReference>
<accession>A0A1M4ZMA2</accession>
<dbReference type="Gene3D" id="3.50.50.60">
    <property type="entry name" value="FAD/NAD(P)-binding domain"/>
    <property type="match status" value="2"/>
</dbReference>
<proteinExistence type="predicted"/>
<protein>
    <submittedName>
        <fullName evidence="6">Pyridine nucleotide-disulphide oxidoreductase</fullName>
    </submittedName>
</protein>
<dbReference type="OrthoDB" id="9807946at2"/>
<dbReference type="GO" id="GO:0016491">
    <property type="term" value="F:oxidoreductase activity"/>
    <property type="evidence" value="ECO:0007669"/>
    <property type="project" value="InterPro"/>
</dbReference>
<dbReference type="SUPFAM" id="SSF51905">
    <property type="entry name" value="FAD/NAD(P)-binding domain"/>
    <property type="match status" value="2"/>
</dbReference>
<evidence type="ECO:0000256" key="3">
    <source>
        <dbReference type="ARBA" id="ARBA00022827"/>
    </source>
</evidence>
<reference evidence="6 7" key="1">
    <citation type="submission" date="2016-11" db="EMBL/GenBank/DDBJ databases">
        <authorList>
            <person name="Jaros S."/>
            <person name="Januszkiewicz K."/>
            <person name="Wedrychowicz H."/>
        </authorList>
    </citation>
    <scope>NUCLEOTIDE SEQUENCE [LARGE SCALE GENOMIC DNA]</scope>
    <source>
        <strain evidence="6 7">DSM 17918</strain>
    </source>
</reference>
<dbReference type="STRING" id="1121256.SAMN02746089_01448"/>
<dbReference type="InterPro" id="IPR041575">
    <property type="entry name" value="Rubredoxin_C"/>
</dbReference>
<dbReference type="InterPro" id="IPR023753">
    <property type="entry name" value="FAD/NAD-binding_dom"/>
</dbReference>
<name>A0A1M4ZMA2_9THEO</name>
<organism evidence="6 7">
    <name type="scientific">Caldanaerobius fijiensis DSM 17918</name>
    <dbReference type="NCBI Taxonomy" id="1121256"/>
    <lineage>
        <taxon>Bacteria</taxon>
        <taxon>Bacillati</taxon>
        <taxon>Bacillota</taxon>
        <taxon>Clostridia</taxon>
        <taxon>Thermoanaerobacterales</taxon>
        <taxon>Thermoanaerobacteraceae</taxon>
        <taxon>Caldanaerobius</taxon>
    </lineage>
</organism>
<dbReference type="PRINTS" id="PR00368">
    <property type="entry name" value="FADPNR"/>
</dbReference>
<dbReference type="EMBL" id="FQVH01000014">
    <property type="protein sequence ID" value="SHF19118.1"/>
    <property type="molecule type" value="Genomic_DNA"/>
</dbReference>
<evidence type="ECO:0000313" key="6">
    <source>
        <dbReference type="EMBL" id="SHF19118.1"/>
    </source>
</evidence>
<dbReference type="RefSeq" id="WP_073343374.1">
    <property type="nucleotide sequence ID" value="NZ_FQVH01000014.1"/>
</dbReference>
<evidence type="ECO:0000259" key="5">
    <source>
        <dbReference type="Pfam" id="PF18267"/>
    </source>
</evidence>
<evidence type="ECO:0000256" key="1">
    <source>
        <dbReference type="ARBA" id="ARBA00001974"/>
    </source>
</evidence>
<dbReference type="Proteomes" id="UP000184088">
    <property type="component" value="Unassembled WGS sequence"/>
</dbReference>
<evidence type="ECO:0000313" key="7">
    <source>
        <dbReference type="Proteomes" id="UP000184088"/>
    </source>
</evidence>
<dbReference type="PRINTS" id="PR00411">
    <property type="entry name" value="PNDRDTASEI"/>
</dbReference>
<dbReference type="InterPro" id="IPR050260">
    <property type="entry name" value="FAD-bd_OxRdtase"/>
</dbReference>
<evidence type="ECO:0000256" key="2">
    <source>
        <dbReference type="ARBA" id="ARBA00022630"/>
    </source>
</evidence>
<keyword evidence="7" id="KW-1185">Reference proteome</keyword>
<dbReference type="InterPro" id="IPR036188">
    <property type="entry name" value="FAD/NAD-bd_sf"/>
</dbReference>
<comment type="cofactor">
    <cofactor evidence="1">
        <name>FAD</name>
        <dbReference type="ChEBI" id="CHEBI:57692"/>
    </cofactor>
</comment>
<dbReference type="Pfam" id="PF18267">
    <property type="entry name" value="Rubredoxin_C"/>
    <property type="match status" value="1"/>
</dbReference>
<gene>
    <name evidence="6" type="ORF">SAMN02746089_01448</name>
</gene>
<dbReference type="PANTHER" id="PTHR43429">
    <property type="entry name" value="PYRIDINE NUCLEOTIDE-DISULFIDE OXIDOREDUCTASE DOMAIN-CONTAINING"/>
    <property type="match status" value="1"/>
</dbReference>
<feature type="domain" description="NADH-rubredoxin oxidoreductase C-terminal" evidence="5">
    <location>
        <begin position="326"/>
        <end position="391"/>
    </location>
</feature>
<evidence type="ECO:0000259" key="4">
    <source>
        <dbReference type="Pfam" id="PF07992"/>
    </source>
</evidence>